<feature type="signal peptide" evidence="1">
    <location>
        <begin position="1"/>
        <end position="33"/>
    </location>
</feature>
<feature type="chain" id="PRO_5020196816" evidence="1">
    <location>
        <begin position="34"/>
        <end position="166"/>
    </location>
</feature>
<organism evidence="2 3">
    <name type="scientific">Flavobacterium hiemivividum</name>
    <dbReference type="NCBI Taxonomy" id="2541734"/>
    <lineage>
        <taxon>Bacteria</taxon>
        <taxon>Pseudomonadati</taxon>
        <taxon>Bacteroidota</taxon>
        <taxon>Flavobacteriia</taxon>
        <taxon>Flavobacteriales</taxon>
        <taxon>Flavobacteriaceae</taxon>
        <taxon>Flavobacterium</taxon>
    </lineage>
</organism>
<accession>A0A4R5CXG2</accession>
<dbReference type="AlphaFoldDB" id="A0A4R5CXG2"/>
<dbReference type="Proteomes" id="UP000294597">
    <property type="component" value="Unassembled WGS sequence"/>
</dbReference>
<evidence type="ECO:0000313" key="3">
    <source>
        <dbReference type="Proteomes" id="UP000294597"/>
    </source>
</evidence>
<protein>
    <submittedName>
        <fullName evidence="2">Uncharacterized protein</fullName>
    </submittedName>
</protein>
<keyword evidence="1" id="KW-0732">Signal</keyword>
<reference evidence="2 3" key="1">
    <citation type="submission" date="2019-03" db="EMBL/GenBank/DDBJ databases">
        <title>Flavobacterium TSA-D2 sp. nov., isolated from arctic soil.</title>
        <authorList>
            <person name="Chaudhary D.K."/>
        </authorList>
    </citation>
    <scope>NUCLEOTIDE SEQUENCE [LARGE SCALE GENOMIC DNA]</scope>
    <source>
        <strain evidence="2 3">TSA-D2</strain>
    </source>
</reference>
<gene>
    <name evidence="2" type="ORF">E0F98_11630</name>
</gene>
<evidence type="ECO:0000256" key="1">
    <source>
        <dbReference type="SAM" id="SignalP"/>
    </source>
</evidence>
<dbReference type="EMBL" id="SMFO01000008">
    <property type="protein sequence ID" value="TDE03264.1"/>
    <property type="molecule type" value="Genomic_DNA"/>
</dbReference>
<sequence>MKYYCNNINFKIMKTVKTLLIIMIFTFLPKMNAQEARVSHDGKVEAKHTLSYYQQRGREDAQYEQKFTASTKAEERAFWKEQKQYEKDLRKENRRGYKVYIQAKNDSYAEHQHNCDGNCHHSDYWYENAAHYHYEYRQPRYENRSSSATVKTQIEVSVPKVRVGIF</sequence>
<comment type="caution">
    <text evidence="2">The sequence shown here is derived from an EMBL/GenBank/DDBJ whole genome shotgun (WGS) entry which is preliminary data.</text>
</comment>
<proteinExistence type="predicted"/>
<name>A0A4R5CXG2_9FLAO</name>
<evidence type="ECO:0000313" key="2">
    <source>
        <dbReference type="EMBL" id="TDE03264.1"/>
    </source>
</evidence>
<keyword evidence="3" id="KW-1185">Reference proteome</keyword>